<gene>
    <name evidence="4" type="ORF">DC20_08415</name>
</gene>
<dbReference type="Gene3D" id="2.160.20.120">
    <property type="match status" value="1"/>
</dbReference>
<evidence type="ECO:0000313" key="5">
    <source>
        <dbReference type="Proteomes" id="UP000061382"/>
    </source>
</evidence>
<organism evidence="4 5">
    <name type="scientific">Rufibacter tibetensis</name>
    <dbReference type="NCBI Taxonomy" id="512763"/>
    <lineage>
        <taxon>Bacteria</taxon>
        <taxon>Pseudomonadati</taxon>
        <taxon>Bacteroidota</taxon>
        <taxon>Cytophagia</taxon>
        <taxon>Cytophagales</taxon>
        <taxon>Hymenobacteraceae</taxon>
        <taxon>Rufibacter</taxon>
    </lineage>
</organism>
<dbReference type="EMBL" id="CP012643">
    <property type="protein sequence ID" value="ALI98992.1"/>
    <property type="molecule type" value="Genomic_DNA"/>
</dbReference>
<dbReference type="STRING" id="512763.DC20_08415"/>
<reference evidence="4 5" key="1">
    <citation type="submission" date="2015-08" db="EMBL/GenBank/DDBJ databases">
        <title>Complete genome sequence of Rufibacter tibetensis strain 1351t, a radiation-resistant bacterium from tibet plateau.</title>
        <authorList>
            <person name="Dai J."/>
        </authorList>
    </citation>
    <scope>NUCLEOTIDE SEQUENCE [LARGE SCALE GENOMIC DNA]</scope>
    <source>
        <strain evidence="4 5">1351</strain>
    </source>
</reference>
<evidence type="ECO:0000313" key="4">
    <source>
        <dbReference type="EMBL" id="ALI98992.1"/>
    </source>
</evidence>
<dbReference type="PANTHER" id="PTHR39200:SF1">
    <property type="entry name" value="AUTO-TRANSPORTER ADHESIN HEAD GIN DOMAIN-CONTAINING PROTEIN-RELATED"/>
    <property type="match status" value="1"/>
</dbReference>
<accession>A0A0N7HWE1</accession>
<protein>
    <recommendedName>
        <fullName evidence="3">Putative auto-transporter adhesin head GIN domain-containing protein</fullName>
    </recommendedName>
</protein>
<dbReference type="PANTHER" id="PTHR39200">
    <property type="entry name" value="HYPOTHETICAL EXPORTED PROTEIN"/>
    <property type="match status" value="1"/>
</dbReference>
<feature type="region of interest" description="Disordered" evidence="1">
    <location>
        <begin position="209"/>
        <end position="241"/>
    </location>
</feature>
<dbReference type="RefSeq" id="WP_062543424.1">
    <property type="nucleotide sequence ID" value="NZ_CP012643.1"/>
</dbReference>
<dbReference type="AlphaFoldDB" id="A0A0N7HWE1"/>
<evidence type="ECO:0000256" key="1">
    <source>
        <dbReference type="SAM" id="MobiDB-lite"/>
    </source>
</evidence>
<evidence type="ECO:0000256" key="2">
    <source>
        <dbReference type="SAM" id="SignalP"/>
    </source>
</evidence>
<dbReference type="Pfam" id="PF10988">
    <property type="entry name" value="DUF2807"/>
    <property type="match status" value="1"/>
</dbReference>
<sequence>MKKTTFFSLLAVLALFASLSSFKVSVRMVADEQTRNVGPFQKIGLAYPANVILRQGSTHSVKVEGDAEQLIQLVTEVQNGKLNIRRKDHDNNNNWSSGKKRVTIYITVPQIEALSVSGSGKIKGEGTFKSASMDLAVSGSGNIQLNANVDNLSSRISGSGSIELQGTGKQSTISVSGSGSMKGYAFKTNDAKVSISGSGSCEINATTSLRSSISGSGKVSYEGSPSVDSRVSGSGSVKKRS</sequence>
<dbReference type="PATRIC" id="fig|512763.3.peg.1852"/>
<feature type="chain" id="PRO_5006012723" description="Putative auto-transporter adhesin head GIN domain-containing protein" evidence="2">
    <location>
        <begin position="24"/>
        <end position="241"/>
    </location>
</feature>
<feature type="domain" description="Putative auto-transporter adhesin head GIN" evidence="3">
    <location>
        <begin position="39"/>
        <end position="225"/>
    </location>
</feature>
<proteinExistence type="predicted"/>
<keyword evidence="5" id="KW-1185">Reference proteome</keyword>
<feature type="compositionally biased region" description="Low complexity" evidence="1">
    <location>
        <begin position="223"/>
        <end position="241"/>
    </location>
</feature>
<feature type="signal peptide" evidence="2">
    <location>
        <begin position="1"/>
        <end position="23"/>
    </location>
</feature>
<keyword evidence="2" id="KW-0732">Signal</keyword>
<dbReference type="InterPro" id="IPR021255">
    <property type="entry name" value="DUF2807"/>
</dbReference>
<dbReference type="KEGG" id="rti:DC20_08415"/>
<dbReference type="OrthoDB" id="680270at2"/>
<dbReference type="Proteomes" id="UP000061382">
    <property type="component" value="Chromosome"/>
</dbReference>
<name>A0A0N7HWE1_9BACT</name>
<evidence type="ECO:0000259" key="3">
    <source>
        <dbReference type="Pfam" id="PF10988"/>
    </source>
</evidence>